<feature type="region of interest" description="Disordered" evidence="4">
    <location>
        <begin position="217"/>
        <end position="268"/>
    </location>
</feature>
<evidence type="ECO:0000313" key="7">
    <source>
        <dbReference type="Proteomes" id="UP000654075"/>
    </source>
</evidence>
<dbReference type="PANTHER" id="PTHR20961">
    <property type="entry name" value="GLYCOSYLTRANSFERASE"/>
    <property type="match status" value="1"/>
</dbReference>
<evidence type="ECO:0000313" key="6">
    <source>
        <dbReference type="EMBL" id="CAE8622803.1"/>
    </source>
</evidence>
<evidence type="ECO:0000256" key="2">
    <source>
        <dbReference type="ARBA" id="ARBA00022679"/>
    </source>
</evidence>
<dbReference type="InterPro" id="IPR049625">
    <property type="entry name" value="Glyco_transf_61_cat"/>
</dbReference>
<evidence type="ECO:0000256" key="4">
    <source>
        <dbReference type="SAM" id="MobiDB-lite"/>
    </source>
</evidence>
<evidence type="ECO:0000259" key="5">
    <source>
        <dbReference type="Pfam" id="PF04577"/>
    </source>
</evidence>
<keyword evidence="7" id="KW-1185">Reference proteome</keyword>
<gene>
    <name evidence="6" type="ORF">PGLA1383_LOCUS40192</name>
</gene>
<dbReference type="AlphaFoldDB" id="A0A813GJG2"/>
<dbReference type="Proteomes" id="UP000654075">
    <property type="component" value="Unassembled WGS sequence"/>
</dbReference>
<dbReference type="Pfam" id="PF04577">
    <property type="entry name" value="Glyco_transf_61"/>
    <property type="match status" value="1"/>
</dbReference>
<accession>A0A813GJG2</accession>
<name>A0A813GJG2_POLGL</name>
<keyword evidence="2" id="KW-0808">Transferase</keyword>
<organism evidence="6 7">
    <name type="scientific">Polarella glacialis</name>
    <name type="common">Dinoflagellate</name>
    <dbReference type="NCBI Taxonomy" id="89957"/>
    <lineage>
        <taxon>Eukaryota</taxon>
        <taxon>Sar</taxon>
        <taxon>Alveolata</taxon>
        <taxon>Dinophyceae</taxon>
        <taxon>Suessiales</taxon>
        <taxon>Suessiaceae</taxon>
        <taxon>Polarella</taxon>
    </lineage>
</organism>
<dbReference type="PANTHER" id="PTHR20961:SF124">
    <property type="entry name" value="GLYCOSYLTRANSFERASE"/>
    <property type="match status" value="1"/>
</dbReference>
<dbReference type="GO" id="GO:0016757">
    <property type="term" value="F:glycosyltransferase activity"/>
    <property type="evidence" value="ECO:0007669"/>
    <property type="project" value="UniProtKB-KW"/>
</dbReference>
<proteinExistence type="predicted"/>
<dbReference type="InterPro" id="IPR007657">
    <property type="entry name" value="Glycosyltransferase_61"/>
</dbReference>
<sequence>MTSSLVSSAPGAYDPSAVCRCPEPRFRLRSFRRELRFLSRFSEEESSEELGLGLGLPRRRSCDLEASREPGRRLPRNATSALEVGAAGCAAGRIAELVLCSQARLLRRDPVGVLRHLETANSLIPDAGSCLPGMDDLLGSADEGGGFLIREEVFDNLRNAVRAVGKYASPDEEESEGFFTKPLTEDAWKDRVAERMDEEMLSALRWRSHGSSGSAAAKFARRPAFSEAAPSEGRADRTEDEPCGLEPMQAAEKSHPSQAPRSRRSAESSARQLSQSGCVWLLENACIEERKIVLFATGADARALPKSLLGCGEFGNYDFTAVEVRHPRFRYLQFPSNATEQAETLLIIPGSMSGVSAHNPFHLLHSTVPAAWQLHHPEYGLCVPRTELDIRFAYISAFHGRRQSHFWNVFTREQGVVSADSEAQRLSIAAQWRFWWSPLSEAPPIPLGSDTQPRCYKRMIFGRELFRTGIGGFVTPRAMAFYHRYLAAVMPGSPRDRPLLSESEAEARLFSQLRPGAPRMLNRDAVALWELGPGGRYDAAFFTKAGALKLQQRPFNLQQVRQKDDVEEASQEPRMQLLLSGDPGSAKTVVHVLWVQRPKRARRWIANMEEVAEWIQGWRHPGHPGLQVAVLVADFEQLHPATQWRLAAQADILVGVTGAALAWAAFQRPGAAVLDIFPPGSNFCTEGWGKNYVSHYGGLARLSGVQHTCTEHPAELEGSLAKAKINSPDDAKALARKQVREQLGGFWHGQNLRLDMPKMRKAFMEAVDRVLPLVLRGKDKV</sequence>
<protein>
    <recommendedName>
        <fullName evidence="5">Glycosyltransferase 61 catalytic domain-containing protein</fullName>
    </recommendedName>
</protein>
<dbReference type="EMBL" id="CAJNNV010028059">
    <property type="protein sequence ID" value="CAE8622803.1"/>
    <property type="molecule type" value="Genomic_DNA"/>
</dbReference>
<evidence type="ECO:0000256" key="1">
    <source>
        <dbReference type="ARBA" id="ARBA00022676"/>
    </source>
</evidence>
<evidence type="ECO:0000256" key="3">
    <source>
        <dbReference type="ARBA" id="ARBA00023180"/>
    </source>
</evidence>
<feature type="domain" description="Glycosyltransferase 61 catalytic" evidence="5">
    <location>
        <begin position="573"/>
        <end position="674"/>
    </location>
</feature>
<dbReference type="OrthoDB" id="424110at2759"/>
<reference evidence="6" key="1">
    <citation type="submission" date="2021-02" db="EMBL/GenBank/DDBJ databases">
        <authorList>
            <person name="Dougan E. K."/>
            <person name="Rhodes N."/>
            <person name="Thang M."/>
            <person name="Chan C."/>
        </authorList>
    </citation>
    <scope>NUCLEOTIDE SEQUENCE</scope>
</reference>
<comment type="caution">
    <text evidence="6">The sequence shown here is derived from an EMBL/GenBank/DDBJ whole genome shotgun (WGS) entry which is preliminary data.</text>
</comment>
<keyword evidence="1" id="KW-0328">Glycosyltransferase</keyword>
<keyword evidence="3" id="KW-0325">Glycoprotein</keyword>